<dbReference type="Pfam" id="PF17678">
    <property type="entry name" value="Glyco_hydro_92N"/>
    <property type="match status" value="1"/>
</dbReference>
<evidence type="ECO:0000313" key="8">
    <source>
        <dbReference type="Proteomes" id="UP000823757"/>
    </source>
</evidence>
<sequence length="776" mass="86554">MRRLIHRLPFLLFPFAVLSCSSGDMVESPADYINPFIGASTSTSAAGVYHGLGKTFPGAVVPFGMVQVSPNTITGGDNGSGYSYEHKTIEGFAMTQMSGVGWNGELGNFLVMPTSGPLMTIAGKEDGSISGYRSEYDKESETASAGYYSVMLSRYGVKAESTATERCGVLRFTFPENPVSRIQVDLARRVGGTADEEYVKVVDDRTIQGWIKCSPDGGGWGDGEGNVRYTVYFYATFSRPIEDYGFWSADIPDGWSRKLEDVTSLPYLERVAEAEVIRGMRQIQGKHIGFFTEFPTAAGDEVEMKVGISFVDLEGARKNYLQEVEGKTFDEVRGEAVAKWNEALGKVRVSGGTDTDKTVFYTALYHTMIDPRVYTDVDGRYVGGDLEVHQGDSAFTKRTVFSGWDVFRSQFPLQTIINPSVVNDVICSLVSMAEQSGREYFERWELLNSYSGCMLGNPALPVLADAYVKGIRSYDVQKAYRYARNTSDVTGNGTLGFAPEPLSISKTLEYAYGDWCISVLAGELGYEQDAEKYREKSLDYVNVFDPEKGWFRPRCADGSWMEWNGDARLEEWYGCIECNPYQQGWFVPHDIEGMVSLMGGKEAVLEDLESMFENTPEDMLWNEYYNHANEPVHFVPFLFNRLGEPWLTQKWTRFVCSHAYSDGVEGLVGNEDVGQMSAWYVLAASGIHPSCPGDSMMEITSPVFDRIDFTLDPVYHTGKTFSIIAHDNSPENVYIQKALLNGEEYDLCRLDYDDIVAGGTLELFMGDKENHAWGIE</sequence>
<dbReference type="GO" id="GO:0006516">
    <property type="term" value="P:glycoprotein catabolic process"/>
    <property type="evidence" value="ECO:0007669"/>
    <property type="project" value="TreeGrafter"/>
</dbReference>
<dbReference type="InterPro" id="IPR005887">
    <property type="entry name" value="GH92_a_mannosidase_put"/>
</dbReference>
<protein>
    <submittedName>
        <fullName evidence="7">GH92 family glycosyl hydrolase</fullName>
        <ecNumber evidence="7">3.2.1.-</ecNumber>
    </submittedName>
</protein>
<dbReference type="GO" id="GO:0000224">
    <property type="term" value="F:peptide-N4-(N-acetyl-beta-glucosaminyl)asparagine amidase activity"/>
    <property type="evidence" value="ECO:0007669"/>
    <property type="project" value="TreeGrafter"/>
</dbReference>
<evidence type="ECO:0000313" key="7">
    <source>
        <dbReference type="EMBL" id="MBO8474392.1"/>
    </source>
</evidence>
<dbReference type="Gene3D" id="1.20.1610.10">
    <property type="entry name" value="alpha-1,2-mannosidases domains"/>
    <property type="match status" value="1"/>
</dbReference>
<dbReference type="GO" id="GO:0016798">
    <property type="term" value="F:hydrolase activity, acting on glycosyl bonds"/>
    <property type="evidence" value="ECO:0007669"/>
    <property type="project" value="UniProtKB-KW"/>
</dbReference>
<dbReference type="Gene3D" id="1.20.1050.60">
    <property type="entry name" value="alpha-1,2-mannosidase"/>
    <property type="match status" value="1"/>
</dbReference>
<feature type="domain" description="Glycosyl hydrolase family 92 N-terminal" evidence="6">
    <location>
        <begin position="32"/>
        <end position="309"/>
    </location>
</feature>
<dbReference type="Gene3D" id="2.70.98.10">
    <property type="match status" value="1"/>
</dbReference>
<dbReference type="EC" id="3.2.1.-" evidence="7"/>
<dbReference type="Pfam" id="PF07971">
    <property type="entry name" value="Glyco_hydro_92"/>
    <property type="match status" value="1"/>
</dbReference>
<proteinExistence type="predicted"/>
<dbReference type="Gene3D" id="3.30.2080.10">
    <property type="entry name" value="GH92 mannosidase domain"/>
    <property type="match status" value="1"/>
</dbReference>
<dbReference type="PANTHER" id="PTHR12143:SF39">
    <property type="entry name" value="SECRETED PROTEIN"/>
    <property type="match status" value="1"/>
</dbReference>
<feature type="chain" id="PRO_5038812359" evidence="4">
    <location>
        <begin position="20"/>
        <end position="776"/>
    </location>
</feature>
<evidence type="ECO:0000256" key="2">
    <source>
        <dbReference type="ARBA" id="ARBA00011245"/>
    </source>
</evidence>
<evidence type="ECO:0000256" key="4">
    <source>
        <dbReference type="SAM" id="SignalP"/>
    </source>
</evidence>
<dbReference type="GO" id="GO:0005829">
    <property type="term" value="C:cytosol"/>
    <property type="evidence" value="ECO:0007669"/>
    <property type="project" value="TreeGrafter"/>
</dbReference>
<reference evidence="7" key="1">
    <citation type="submission" date="2020-10" db="EMBL/GenBank/DDBJ databases">
        <authorList>
            <person name="Gilroy R."/>
        </authorList>
    </citation>
    <scope>NUCLEOTIDE SEQUENCE</scope>
    <source>
        <strain evidence="7">B1-13419</strain>
    </source>
</reference>
<dbReference type="EMBL" id="JADIMD010000051">
    <property type="protein sequence ID" value="MBO8474392.1"/>
    <property type="molecule type" value="Genomic_DNA"/>
</dbReference>
<evidence type="ECO:0000256" key="1">
    <source>
        <dbReference type="ARBA" id="ARBA00001913"/>
    </source>
</evidence>
<dbReference type="GO" id="GO:0030246">
    <property type="term" value="F:carbohydrate binding"/>
    <property type="evidence" value="ECO:0007669"/>
    <property type="project" value="InterPro"/>
</dbReference>
<dbReference type="Proteomes" id="UP000823757">
    <property type="component" value="Unassembled WGS sequence"/>
</dbReference>
<keyword evidence="4" id="KW-0732">Signal</keyword>
<dbReference type="NCBIfam" id="TIGR01180">
    <property type="entry name" value="aman2_put"/>
    <property type="match status" value="1"/>
</dbReference>
<comment type="cofactor">
    <cofactor evidence="1">
        <name>Ca(2+)</name>
        <dbReference type="ChEBI" id="CHEBI:29108"/>
    </cofactor>
</comment>
<accession>A0A9D9NI81</accession>
<dbReference type="InterPro" id="IPR050883">
    <property type="entry name" value="PNGase"/>
</dbReference>
<reference evidence="7" key="2">
    <citation type="journal article" date="2021" name="PeerJ">
        <title>Extensive microbial diversity within the chicken gut microbiome revealed by metagenomics and culture.</title>
        <authorList>
            <person name="Gilroy R."/>
            <person name="Ravi A."/>
            <person name="Getino M."/>
            <person name="Pursley I."/>
            <person name="Horton D.L."/>
            <person name="Alikhan N.F."/>
            <person name="Baker D."/>
            <person name="Gharbi K."/>
            <person name="Hall N."/>
            <person name="Watson M."/>
            <person name="Adriaenssens E.M."/>
            <person name="Foster-Nyarko E."/>
            <person name="Jarju S."/>
            <person name="Secka A."/>
            <person name="Antonio M."/>
            <person name="Oren A."/>
            <person name="Chaudhuri R.R."/>
            <person name="La Ragione R."/>
            <person name="Hildebrand F."/>
            <person name="Pallen M.J."/>
        </authorList>
    </citation>
    <scope>NUCLEOTIDE SEQUENCE</scope>
    <source>
        <strain evidence="7">B1-13419</strain>
    </source>
</reference>
<dbReference type="FunFam" id="3.30.2080.10:FF:000001">
    <property type="entry name" value="Alpha-1,2-mannosidase subfamily"/>
    <property type="match status" value="1"/>
</dbReference>
<gene>
    <name evidence="7" type="ORF">IAB91_03755</name>
</gene>
<evidence type="ECO:0000259" key="6">
    <source>
        <dbReference type="Pfam" id="PF17678"/>
    </source>
</evidence>
<dbReference type="InterPro" id="IPR041371">
    <property type="entry name" value="GH92_N"/>
</dbReference>
<dbReference type="InterPro" id="IPR012939">
    <property type="entry name" value="Glyco_hydro_92"/>
</dbReference>
<dbReference type="InterPro" id="IPR008928">
    <property type="entry name" value="6-hairpin_glycosidase_sf"/>
</dbReference>
<dbReference type="GO" id="GO:0005975">
    <property type="term" value="P:carbohydrate metabolic process"/>
    <property type="evidence" value="ECO:0007669"/>
    <property type="project" value="InterPro"/>
</dbReference>
<keyword evidence="7" id="KW-0378">Hydrolase</keyword>
<dbReference type="PANTHER" id="PTHR12143">
    <property type="entry name" value="PEPTIDE N-GLYCANASE PNGASE -RELATED"/>
    <property type="match status" value="1"/>
</dbReference>
<evidence type="ECO:0000259" key="5">
    <source>
        <dbReference type="Pfam" id="PF07971"/>
    </source>
</evidence>
<dbReference type="AlphaFoldDB" id="A0A9D9NI81"/>
<feature type="domain" description="Glycosyl hydrolase family 92" evidence="5">
    <location>
        <begin position="315"/>
        <end position="767"/>
    </location>
</feature>
<keyword evidence="3" id="KW-0106">Calcium</keyword>
<feature type="signal peptide" evidence="4">
    <location>
        <begin position="1"/>
        <end position="19"/>
    </location>
</feature>
<dbReference type="InterPro" id="IPR014718">
    <property type="entry name" value="GH-type_carb-bd"/>
</dbReference>
<keyword evidence="7" id="KW-0326">Glycosidase</keyword>
<dbReference type="PROSITE" id="PS51257">
    <property type="entry name" value="PROKAR_LIPOPROTEIN"/>
    <property type="match status" value="1"/>
</dbReference>
<comment type="caution">
    <text evidence="7">The sequence shown here is derived from an EMBL/GenBank/DDBJ whole genome shotgun (WGS) entry which is preliminary data.</text>
</comment>
<dbReference type="SUPFAM" id="SSF48208">
    <property type="entry name" value="Six-hairpin glycosidases"/>
    <property type="match status" value="1"/>
</dbReference>
<name>A0A9D9NI81_9BACT</name>
<comment type="subunit">
    <text evidence="2">Monomer.</text>
</comment>
<organism evidence="7 8">
    <name type="scientific">Candidatus Cryptobacteroides faecigallinarum</name>
    <dbReference type="NCBI Taxonomy" id="2840763"/>
    <lineage>
        <taxon>Bacteria</taxon>
        <taxon>Pseudomonadati</taxon>
        <taxon>Bacteroidota</taxon>
        <taxon>Bacteroidia</taxon>
        <taxon>Bacteroidales</taxon>
        <taxon>Candidatus Cryptobacteroides</taxon>
    </lineage>
</organism>
<evidence type="ECO:0000256" key="3">
    <source>
        <dbReference type="ARBA" id="ARBA00022837"/>
    </source>
</evidence>